<dbReference type="Pfam" id="PF00787">
    <property type="entry name" value="PX"/>
    <property type="match status" value="1"/>
</dbReference>
<dbReference type="Gene3D" id="3.30.1520.10">
    <property type="entry name" value="Phox-like domain"/>
    <property type="match status" value="1"/>
</dbReference>
<dbReference type="InterPro" id="IPR013937">
    <property type="entry name" value="Sorting_nexin_C"/>
</dbReference>
<protein>
    <submittedName>
        <fullName evidence="6">Uncharacterized protein</fullName>
    </submittedName>
</protein>
<sequence>MKNILLILNVLFILILSQIVANLTLWRFPILIILFVFIILGVLFGLYLAFSTDEYVIPSLDVEINKNLPEDIAKYINYSLCDELSNILNNETKALNRKANLKKLDQKSEPHSLTRNISNLILLNEEIYTKEKRKSYRVSQGSDDIPFDDNEYDPIFEMQRSPAINFINDHLLDTHFNSKLDSYIDEIIELIVRDYIMSWLGDLIWEKDKFSQLARNELKQLVECFKRRLRNLDFVKLITKDLITVFNEHYYNVKKCSNSNEKFQLNCYEISIENEKEHLRNICELILLDVFQEKSYFRNPAIRYLVREIMVNKVLHPTIEMICDPDYLNQKIINFITTKENTKNSLDRKFSSDLTYEDFIKMIKTSNKVEELTEFRYKIMNELMQATIIKDFKTSKNNESSILNNSTNQLSQGIINCGTSSFYAFSSTSPDQFYQNQTSTNKSSNSEKNNKNDLKSRDLKRYIKQLRNAKILCEKRLNSLNGSYLEDDEVFEIRIKNRKILPLEAVLKSKIGILNFLKFLEHDGSDPLLRFWIEVEKMKKIRFDSDQKFQIANRIYVNYLKSYDSPVRDEIGKEYYKSIQLFLIGNNTDECFIKAQEKIKKVLEQDHYPTFLASDRYEKFTSQIEDEDSEIEASNRVVDQTESNKKKNSFSSLDNTKKQLSELEERLNIKISALNAMRSDKTYDSKRKELLETDIKNLNNEISLIQTHIYKTELWCDNLGNWTTNVIRASVKQIENNPNENVLLFEILVKLHEESIDNNKPNEKGIGGWVIYKTFKEFENLNESLGDLISSDLRILFKKIQSTYKKSLNSKKTEDKMKRVLVDLDEYLKKISQDTSLNQSNALYSFLCPTRELKSNSKKTISNDDKFSISSIFKGNKSREAQEDEFLDDLFSENDSKLLDSDSIAEPIYNLIEEVFELKGVKKIFRKSLVLFVQLTFGGTINRKIRESVYWMINDDQLSFYLKQLKDTFWVHDETDGSIRLVKNDIQQTTNEDRIRIKKLARNKLISNIPEMLQKLVGEKNSQIGVLKLFELFQTKKLNKHLFYLVFDMFMGELFPNPS</sequence>
<dbReference type="PANTHER" id="PTHR22775">
    <property type="entry name" value="SORTING NEXIN"/>
    <property type="match status" value="1"/>
</dbReference>
<keyword evidence="3" id="KW-0812">Transmembrane</keyword>
<keyword evidence="7" id="KW-1185">Reference proteome</keyword>
<proteinExistence type="inferred from homology"/>
<comment type="caution">
    <text evidence="6">The sequence shown here is derived from an EMBL/GenBank/DDBJ whole genome shotgun (WGS) entry which is preliminary data.</text>
</comment>
<gene>
    <name evidence="6" type="ORF">OXX778_LOCUS11170</name>
</gene>
<dbReference type="Gene3D" id="1.10.167.10">
    <property type="entry name" value="Regulator of G-protein Signalling 4, domain 2"/>
    <property type="match status" value="1"/>
</dbReference>
<evidence type="ECO:0000256" key="3">
    <source>
        <dbReference type="SAM" id="Phobius"/>
    </source>
</evidence>
<feature type="transmembrane region" description="Helical" evidence="3">
    <location>
        <begin position="30"/>
        <end position="50"/>
    </location>
</feature>
<dbReference type="CDD" id="cd07440">
    <property type="entry name" value="RGS"/>
    <property type="match status" value="1"/>
</dbReference>
<dbReference type="InterPro" id="IPR003114">
    <property type="entry name" value="Phox_assoc"/>
</dbReference>
<feature type="region of interest" description="Disordered" evidence="2">
    <location>
        <begin position="631"/>
        <end position="653"/>
    </location>
</feature>
<dbReference type="Pfam" id="PF02194">
    <property type="entry name" value="PXA"/>
    <property type="match status" value="1"/>
</dbReference>
<name>A0A813ZAQ6_9BILA</name>
<evidence type="ECO:0000259" key="5">
    <source>
        <dbReference type="PROSITE" id="PS51207"/>
    </source>
</evidence>
<feature type="region of interest" description="Disordered" evidence="2">
    <location>
        <begin position="434"/>
        <end position="454"/>
    </location>
</feature>
<dbReference type="InterPro" id="IPR036871">
    <property type="entry name" value="PX_dom_sf"/>
</dbReference>
<dbReference type="AlphaFoldDB" id="A0A813ZAQ6"/>
<dbReference type="PROSITE" id="PS50132">
    <property type="entry name" value="RGS"/>
    <property type="match status" value="1"/>
</dbReference>
<evidence type="ECO:0000313" key="7">
    <source>
        <dbReference type="Proteomes" id="UP000663879"/>
    </source>
</evidence>
<feature type="domain" description="RGS" evidence="4">
    <location>
        <begin position="502"/>
        <end position="621"/>
    </location>
</feature>
<dbReference type="SMART" id="SM00315">
    <property type="entry name" value="RGS"/>
    <property type="match status" value="1"/>
</dbReference>
<keyword evidence="3" id="KW-0472">Membrane</keyword>
<dbReference type="SMART" id="SM00313">
    <property type="entry name" value="PXA"/>
    <property type="match status" value="1"/>
</dbReference>
<dbReference type="Pfam" id="PF08628">
    <property type="entry name" value="Nexin_C"/>
    <property type="match status" value="1"/>
</dbReference>
<dbReference type="PANTHER" id="PTHR22775:SF48">
    <property type="entry name" value="SORTING NEXIN-25"/>
    <property type="match status" value="1"/>
</dbReference>
<keyword evidence="3" id="KW-1133">Transmembrane helix</keyword>
<dbReference type="SUPFAM" id="SSF48097">
    <property type="entry name" value="Regulator of G-protein signaling, RGS"/>
    <property type="match status" value="1"/>
</dbReference>
<dbReference type="InterPro" id="IPR016137">
    <property type="entry name" value="RGS"/>
</dbReference>
<dbReference type="InterPro" id="IPR036305">
    <property type="entry name" value="RGS_sf"/>
</dbReference>
<dbReference type="OrthoDB" id="120967at2759"/>
<dbReference type="Proteomes" id="UP000663879">
    <property type="component" value="Unassembled WGS sequence"/>
</dbReference>
<evidence type="ECO:0000259" key="4">
    <source>
        <dbReference type="PROSITE" id="PS50132"/>
    </source>
</evidence>
<dbReference type="InterPro" id="IPR001683">
    <property type="entry name" value="PX_dom"/>
</dbReference>
<accession>A0A813ZAQ6</accession>
<dbReference type="EMBL" id="CAJNOC010001859">
    <property type="protein sequence ID" value="CAF0896304.1"/>
    <property type="molecule type" value="Genomic_DNA"/>
</dbReference>
<dbReference type="PROSITE" id="PS51207">
    <property type="entry name" value="PXA"/>
    <property type="match status" value="1"/>
</dbReference>
<dbReference type="GO" id="GO:0035091">
    <property type="term" value="F:phosphatidylinositol binding"/>
    <property type="evidence" value="ECO:0007669"/>
    <property type="project" value="InterPro"/>
</dbReference>
<dbReference type="Pfam" id="PF00615">
    <property type="entry name" value="RGS"/>
    <property type="match status" value="1"/>
</dbReference>
<feature type="transmembrane region" description="Helical" evidence="3">
    <location>
        <begin position="6"/>
        <end position="23"/>
    </location>
</feature>
<evidence type="ECO:0000313" key="6">
    <source>
        <dbReference type="EMBL" id="CAF0896304.1"/>
    </source>
</evidence>
<feature type="domain" description="PXA" evidence="5">
    <location>
        <begin position="177"/>
        <end position="340"/>
    </location>
</feature>
<comment type="similarity">
    <text evidence="1">Belongs to the sorting nexin family.</text>
</comment>
<dbReference type="SUPFAM" id="SSF64268">
    <property type="entry name" value="PX domain"/>
    <property type="match status" value="1"/>
</dbReference>
<evidence type="ECO:0000256" key="1">
    <source>
        <dbReference type="ARBA" id="ARBA00010883"/>
    </source>
</evidence>
<dbReference type="InterPro" id="IPR044926">
    <property type="entry name" value="RGS_subdomain_2"/>
</dbReference>
<evidence type="ECO:0000256" key="2">
    <source>
        <dbReference type="SAM" id="MobiDB-lite"/>
    </source>
</evidence>
<organism evidence="6 7">
    <name type="scientific">Brachionus calyciflorus</name>
    <dbReference type="NCBI Taxonomy" id="104777"/>
    <lineage>
        <taxon>Eukaryota</taxon>
        <taxon>Metazoa</taxon>
        <taxon>Spiralia</taxon>
        <taxon>Gnathifera</taxon>
        <taxon>Rotifera</taxon>
        <taxon>Eurotatoria</taxon>
        <taxon>Monogononta</taxon>
        <taxon>Pseudotrocha</taxon>
        <taxon>Ploima</taxon>
        <taxon>Brachionidae</taxon>
        <taxon>Brachionus</taxon>
    </lineage>
</organism>
<reference evidence="6" key="1">
    <citation type="submission" date="2021-02" db="EMBL/GenBank/DDBJ databases">
        <authorList>
            <person name="Nowell W R."/>
        </authorList>
    </citation>
    <scope>NUCLEOTIDE SEQUENCE</scope>
    <source>
        <strain evidence="6">Ploen Becks lab</strain>
    </source>
</reference>